<dbReference type="OrthoDB" id="2423314at2759"/>
<protein>
    <submittedName>
        <fullName evidence="1">Uncharacterized protein</fullName>
    </submittedName>
</protein>
<evidence type="ECO:0000313" key="1">
    <source>
        <dbReference type="EMBL" id="KAF9998435.1"/>
    </source>
</evidence>
<gene>
    <name evidence="1" type="ORF">BGZ65_006071</name>
</gene>
<name>A0A9P6ST71_9FUNG</name>
<dbReference type="Proteomes" id="UP000749646">
    <property type="component" value="Unassembled WGS sequence"/>
</dbReference>
<evidence type="ECO:0000313" key="2">
    <source>
        <dbReference type="Proteomes" id="UP000749646"/>
    </source>
</evidence>
<accession>A0A9P6ST71</accession>
<keyword evidence="2" id="KW-1185">Reference proteome</keyword>
<sequence>MNSMNHTVPVAVTHAWTLPFVHRLGDGKDDAGGLTSAYSLLEDREDADDFGDFIQDMLQQLYSEETPLLPSLYASTEILVSETRTMDVIEDHFFSWETDTSQSGGGQLPKALQELQGHIAQVKSPSHPLPFSLVKADFKLVLPMTKKQTHSLSE</sequence>
<dbReference type="AlphaFoldDB" id="A0A9P6ST71"/>
<organism evidence="1 2">
    <name type="scientific">Modicella reniformis</name>
    <dbReference type="NCBI Taxonomy" id="1440133"/>
    <lineage>
        <taxon>Eukaryota</taxon>
        <taxon>Fungi</taxon>
        <taxon>Fungi incertae sedis</taxon>
        <taxon>Mucoromycota</taxon>
        <taxon>Mortierellomycotina</taxon>
        <taxon>Mortierellomycetes</taxon>
        <taxon>Mortierellales</taxon>
        <taxon>Mortierellaceae</taxon>
        <taxon>Modicella</taxon>
    </lineage>
</organism>
<comment type="caution">
    <text evidence="1">The sequence shown here is derived from an EMBL/GenBank/DDBJ whole genome shotgun (WGS) entry which is preliminary data.</text>
</comment>
<dbReference type="EMBL" id="JAAAHW010000859">
    <property type="protein sequence ID" value="KAF9998435.1"/>
    <property type="molecule type" value="Genomic_DNA"/>
</dbReference>
<reference evidence="1" key="1">
    <citation type="journal article" date="2020" name="Fungal Divers.">
        <title>Resolving the Mortierellaceae phylogeny through synthesis of multi-gene phylogenetics and phylogenomics.</title>
        <authorList>
            <person name="Vandepol N."/>
            <person name="Liber J."/>
            <person name="Desiro A."/>
            <person name="Na H."/>
            <person name="Kennedy M."/>
            <person name="Barry K."/>
            <person name="Grigoriev I.V."/>
            <person name="Miller A.N."/>
            <person name="O'Donnell K."/>
            <person name="Stajich J.E."/>
            <person name="Bonito G."/>
        </authorList>
    </citation>
    <scope>NUCLEOTIDE SEQUENCE</scope>
    <source>
        <strain evidence="1">MES-2147</strain>
    </source>
</reference>
<proteinExistence type="predicted"/>